<dbReference type="Pfam" id="PF00903">
    <property type="entry name" value="Glyoxalase"/>
    <property type="match status" value="1"/>
</dbReference>
<proteinExistence type="predicted"/>
<dbReference type="PANTHER" id="PTHR43048:SF5">
    <property type="entry name" value="BLR5325 PROTEIN"/>
    <property type="match status" value="1"/>
</dbReference>
<evidence type="ECO:0000313" key="3">
    <source>
        <dbReference type="EMBL" id="SPM35013.1"/>
    </source>
</evidence>
<accession>A0A2U3NU77</accession>
<evidence type="ECO:0000259" key="2">
    <source>
        <dbReference type="PROSITE" id="PS51819"/>
    </source>
</evidence>
<dbReference type="Proteomes" id="UP000240988">
    <property type="component" value="Unassembled WGS sequence"/>
</dbReference>
<dbReference type="InterPro" id="IPR029068">
    <property type="entry name" value="Glyas_Bleomycin-R_OHBP_Dase"/>
</dbReference>
<dbReference type="STRING" id="1841860.GCA_900157375_02837"/>
<dbReference type="GO" id="GO:0046872">
    <property type="term" value="F:metal ion binding"/>
    <property type="evidence" value="ECO:0007669"/>
    <property type="project" value="UniProtKB-KW"/>
</dbReference>
<evidence type="ECO:0000256" key="1">
    <source>
        <dbReference type="ARBA" id="ARBA00022723"/>
    </source>
</evidence>
<dbReference type="GO" id="GO:0004493">
    <property type="term" value="F:methylmalonyl-CoA epimerase activity"/>
    <property type="evidence" value="ECO:0007669"/>
    <property type="project" value="TreeGrafter"/>
</dbReference>
<dbReference type="EMBL" id="FUFA01000004">
    <property type="protein sequence ID" value="SPM35013.1"/>
    <property type="molecule type" value="Genomic_DNA"/>
</dbReference>
<dbReference type="InterPro" id="IPR004360">
    <property type="entry name" value="Glyas_Fos-R_dOase_dom"/>
</dbReference>
<gene>
    <name evidence="3" type="ORF">MRAB57_2834</name>
</gene>
<keyword evidence="1" id="KW-0479">Metal-binding</keyword>
<dbReference type="SUPFAM" id="SSF54593">
    <property type="entry name" value="Glyoxalase/Bleomycin resistance protein/Dihydroxybiphenyl dioxygenase"/>
    <property type="match status" value="2"/>
</dbReference>
<keyword evidence="4" id="KW-1185">Reference proteome</keyword>
<evidence type="ECO:0000313" key="4">
    <source>
        <dbReference type="Proteomes" id="UP000240988"/>
    </source>
</evidence>
<reference evidence="3 4" key="1">
    <citation type="submission" date="2017-01" db="EMBL/GenBank/DDBJ databases">
        <authorList>
            <consortium name="Urmite Genomes"/>
        </authorList>
    </citation>
    <scope>NUCLEOTIDE SEQUENCE [LARGE SCALE GENOMIC DNA]</scope>
    <source>
        <strain evidence="3 4">AB57</strain>
    </source>
</reference>
<dbReference type="InterPro" id="IPR037523">
    <property type="entry name" value="VOC_core"/>
</dbReference>
<organism evidence="3 4">
    <name type="scientific">Mycobacterium rhizamassiliense</name>
    <dbReference type="NCBI Taxonomy" id="1841860"/>
    <lineage>
        <taxon>Bacteria</taxon>
        <taxon>Bacillati</taxon>
        <taxon>Actinomycetota</taxon>
        <taxon>Actinomycetes</taxon>
        <taxon>Mycobacteriales</taxon>
        <taxon>Mycobacteriaceae</taxon>
        <taxon>Mycobacterium</taxon>
    </lineage>
</organism>
<sequence length="318" mass="33123">VGSEDLARRFLHVNLNCESLDATEGLYAAQLGLAARMRSDPKVATDGTILGLGGETFCATAFLYDSRGGRAGCALEAIEFHQPALKADPNSDPTRPGIRSTLLTVADLDATVASLRAAGITVGGPVDGLISGSKSVLALDPDGVVIELAEAPSDKPGAVFAGIRVAAIDAVATGEFLTAIGFAQVQAPAQVEVAADQLAPGGSPTPVKCAVSRYALAEDAHQFTLTVVAHPDTRHADPVPWGGNRQGLYRCALRVENTEAAMSLVPNSVEVMGDPVWCPLPGTKIEGLYVSFLRSPDGVVFEFVERPLRHFSPAVARG</sequence>
<name>A0A2U3NU77_9MYCO</name>
<dbReference type="AlphaFoldDB" id="A0A2U3NU77"/>
<feature type="non-terminal residue" evidence="3">
    <location>
        <position position="1"/>
    </location>
</feature>
<feature type="domain" description="VOC" evidence="2">
    <location>
        <begin position="9"/>
        <end position="151"/>
    </location>
</feature>
<dbReference type="PROSITE" id="PS51819">
    <property type="entry name" value="VOC"/>
    <property type="match status" value="1"/>
</dbReference>
<dbReference type="InterPro" id="IPR051785">
    <property type="entry name" value="MMCE/EMCE_epimerase"/>
</dbReference>
<dbReference type="GO" id="GO:0046491">
    <property type="term" value="P:L-methylmalonyl-CoA metabolic process"/>
    <property type="evidence" value="ECO:0007669"/>
    <property type="project" value="TreeGrafter"/>
</dbReference>
<protein>
    <submittedName>
        <fullName evidence="3">Glyoxalase</fullName>
    </submittedName>
</protein>
<dbReference type="Gene3D" id="3.10.180.10">
    <property type="entry name" value="2,3-Dihydroxybiphenyl 1,2-Dioxygenase, domain 1"/>
    <property type="match status" value="2"/>
</dbReference>
<dbReference type="PANTHER" id="PTHR43048">
    <property type="entry name" value="METHYLMALONYL-COA EPIMERASE"/>
    <property type="match status" value="1"/>
</dbReference>